<evidence type="ECO:0000313" key="1">
    <source>
        <dbReference type="EMBL" id="KAJ2900075.1"/>
    </source>
</evidence>
<proteinExistence type="predicted"/>
<accession>A0ACC1MA64</accession>
<reference evidence="1" key="1">
    <citation type="submission" date="2022-07" db="EMBL/GenBank/DDBJ databases">
        <title>Phylogenomic reconstructions and comparative analyses of Kickxellomycotina fungi.</title>
        <authorList>
            <person name="Reynolds N.K."/>
            <person name="Stajich J.E."/>
            <person name="Barry K."/>
            <person name="Grigoriev I.V."/>
            <person name="Crous P."/>
            <person name="Smith M.E."/>
        </authorList>
    </citation>
    <scope>NUCLEOTIDE SEQUENCE</scope>
    <source>
        <strain evidence="1">CBS 190363</strain>
    </source>
</reference>
<protein>
    <submittedName>
        <fullName evidence="1">Uncharacterized protein</fullName>
    </submittedName>
</protein>
<name>A0ACC1MA64_9FUNG</name>
<dbReference type="Proteomes" id="UP001139981">
    <property type="component" value="Unassembled WGS sequence"/>
</dbReference>
<evidence type="ECO:0000313" key="2">
    <source>
        <dbReference type="Proteomes" id="UP001139981"/>
    </source>
</evidence>
<keyword evidence="2" id="KW-1185">Reference proteome</keyword>
<gene>
    <name evidence="1" type="ORF">IWW38_000695</name>
</gene>
<sequence length="203" mass="22109">MVKLLSSIAVVAVALIGSFVSAVPLDVGALARRDMHLVNTNYIPQNPQTVTVTVTKYVNSNSPSSYYTSAPSSYTSTTPPTQFPDWQNQMLSQVNSIRASAGMPPLTLDSRLNDMAQSHSNYQDSISQMTHSDSAGSLGQRCTDVGLQWRGVAENVAYNYPDVTSVVQGWKNSPGHYANMIGDYSLVGFGVNNKYWTQDFAKL</sequence>
<comment type="caution">
    <text evidence="1">The sequence shown here is derived from an EMBL/GenBank/DDBJ whole genome shotgun (WGS) entry which is preliminary data.</text>
</comment>
<organism evidence="1 2">
    <name type="scientific">Coemansia aciculifera</name>
    <dbReference type="NCBI Taxonomy" id="417176"/>
    <lineage>
        <taxon>Eukaryota</taxon>
        <taxon>Fungi</taxon>
        <taxon>Fungi incertae sedis</taxon>
        <taxon>Zoopagomycota</taxon>
        <taxon>Kickxellomycotina</taxon>
        <taxon>Kickxellomycetes</taxon>
        <taxon>Kickxellales</taxon>
        <taxon>Kickxellaceae</taxon>
        <taxon>Coemansia</taxon>
    </lineage>
</organism>
<dbReference type="EMBL" id="JANBVB010000012">
    <property type="protein sequence ID" value="KAJ2900075.1"/>
    <property type="molecule type" value="Genomic_DNA"/>
</dbReference>